<evidence type="ECO:0000256" key="4">
    <source>
        <dbReference type="ARBA" id="ARBA00022692"/>
    </source>
</evidence>
<keyword evidence="2 7" id="KW-0813">Transport</keyword>
<feature type="transmembrane region" description="Helical" evidence="7">
    <location>
        <begin position="110"/>
        <end position="131"/>
    </location>
</feature>
<dbReference type="Proteomes" id="UP000220836">
    <property type="component" value="Unassembled WGS sequence"/>
</dbReference>
<organism evidence="9 10">
    <name type="scientific">Pelagimonas varians</name>
    <dbReference type="NCBI Taxonomy" id="696760"/>
    <lineage>
        <taxon>Bacteria</taxon>
        <taxon>Pseudomonadati</taxon>
        <taxon>Pseudomonadota</taxon>
        <taxon>Alphaproteobacteria</taxon>
        <taxon>Rhodobacterales</taxon>
        <taxon>Roseobacteraceae</taxon>
        <taxon>Pelagimonas</taxon>
    </lineage>
</organism>
<keyword evidence="3" id="KW-1003">Cell membrane</keyword>
<dbReference type="RefSeq" id="WP_176527087.1">
    <property type="nucleotide sequence ID" value="NZ_FXYH01000007.1"/>
</dbReference>
<evidence type="ECO:0000259" key="8">
    <source>
        <dbReference type="Pfam" id="PF04290"/>
    </source>
</evidence>
<sequence length="195" mass="21352">MLNRIERAMENMARVMAIIGGTVLTVLVILICVSVLGRGLNTLGHAEFMAEGLGKALIGTGVGPITGDFELVEAGVAFAIFSFLPVAQLYSSHATVDIFTSFLSVKANKFIQAFWEVIFAILMIVITWRLYEGTMNKLDYGETTFMLQFPIWWAYAASLFASAIAAITAIYTAFARIAETLTKRHILPYSEGASH</sequence>
<keyword evidence="6 7" id="KW-0472">Membrane</keyword>
<evidence type="ECO:0000313" key="10">
    <source>
        <dbReference type="Proteomes" id="UP000220836"/>
    </source>
</evidence>
<keyword evidence="5 7" id="KW-1133">Transmembrane helix</keyword>
<evidence type="ECO:0000256" key="5">
    <source>
        <dbReference type="ARBA" id="ARBA00022989"/>
    </source>
</evidence>
<dbReference type="InterPro" id="IPR055348">
    <property type="entry name" value="DctQ"/>
</dbReference>
<comment type="caution">
    <text evidence="7">Lacks conserved residue(s) required for the propagation of feature annotation.</text>
</comment>
<protein>
    <recommendedName>
        <fullName evidence="7">TRAP transporter small permease protein</fullName>
    </recommendedName>
</protein>
<keyword evidence="7" id="KW-0997">Cell inner membrane</keyword>
<reference evidence="9 10" key="1">
    <citation type="submission" date="2017-05" db="EMBL/GenBank/DDBJ databases">
        <authorList>
            <person name="Song R."/>
            <person name="Chenine A.L."/>
            <person name="Ruprecht R.M."/>
        </authorList>
    </citation>
    <scope>NUCLEOTIDE SEQUENCE [LARGE SCALE GENOMIC DNA]</scope>
    <source>
        <strain evidence="9 10">CECT 8663</strain>
    </source>
</reference>
<proteinExistence type="inferred from homology"/>
<evidence type="ECO:0000313" key="9">
    <source>
        <dbReference type="EMBL" id="SMX41863.1"/>
    </source>
</evidence>
<evidence type="ECO:0000256" key="2">
    <source>
        <dbReference type="ARBA" id="ARBA00022448"/>
    </source>
</evidence>
<evidence type="ECO:0000256" key="7">
    <source>
        <dbReference type="RuleBase" id="RU369079"/>
    </source>
</evidence>
<evidence type="ECO:0000256" key="1">
    <source>
        <dbReference type="ARBA" id="ARBA00004651"/>
    </source>
</evidence>
<dbReference type="EMBL" id="FXYH01000007">
    <property type="protein sequence ID" value="SMX41863.1"/>
    <property type="molecule type" value="Genomic_DNA"/>
</dbReference>
<comment type="subunit">
    <text evidence="7">The complex comprises the extracytoplasmic solute receptor protein and the two transmembrane proteins.</text>
</comment>
<feature type="domain" description="Tripartite ATP-independent periplasmic transporters DctQ component" evidence="8">
    <location>
        <begin position="64"/>
        <end position="177"/>
    </location>
</feature>
<dbReference type="AlphaFoldDB" id="A0A238KGA1"/>
<comment type="subcellular location">
    <subcellularLocation>
        <location evidence="7">Cell inner membrane</location>
        <topology evidence="7">Multi-pass membrane protein</topology>
    </subcellularLocation>
    <subcellularLocation>
        <location evidence="1">Cell membrane</location>
        <topology evidence="1">Multi-pass membrane protein</topology>
    </subcellularLocation>
</comment>
<name>A0A238KGA1_9RHOB</name>
<feature type="transmembrane region" description="Helical" evidence="7">
    <location>
        <begin position="12"/>
        <end position="36"/>
    </location>
</feature>
<dbReference type="GO" id="GO:0005886">
    <property type="term" value="C:plasma membrane"/>
    <property type="evidence" value="ECO:0007669"/>
    <property type="project" value="UniProtKB-SubCell"/>
</dbReference>
<feature type="transmembrane region" description="Helical" evidence="7">
    <location>
        <begin position="151"/>
        <end position="174"/>
    </location>
</feature>
<gene>
    <name evidence="9" type="ORF">PEV8663_02365</name>
</gene>
<evidence type="ECO:0000256" key="6">
    <source>
        <dbReference type="ARBA" id="ARBA00023136"/>
    </source>
</evidence>
<evidence type="ECO:0000256" key="3">
    <source>
        <dbReference type="ARBA" id="ARBA00022475"/>
    </source>
</evidence>
<dbReference type="Pfam" id="PF04290">
    <property type="entry name" value="DctQ"/>
    <property type="match status" value="1"/>
</dbReference>
<dbReference type="GO" id="GO:0022857">
    <property type="term" value="F:transmembrane transporter activity"/>
    <property type="evidence" value="ECO:0007669"/>
    <property type="project" value="UniProtKB-UniRule"/>
</dbReference>
<keyword evidence="4 7" id="KW-0812">Transmembrane</keyword>
<accession>A0A238KGA1</accession>
<keyword evidence="10" id="KW-1185">Reference proteome</keyword>
<comment type="function">
    <text evidence="7">Part of the tripartite ATP-independent periplasmic (TRAP) transport system.</text>
</comment>
<comment type="similarity">
    <text evidence="7">Belongs to the TRAP transporter small permease family.</text>
</comment>